<protein>
    <recommendedName>
        <fullName evidence="10">Insulin-degrading enzyme</fullName>
        <ecNumber evidence="9">3.4.24.56</ecNumber>
    </recommendedName>
    <alternativeName>
        <fullName evidence="12">Insulin protease</fullName>
    </alternativeName>
    <alternativeName>
        <fullName evidence="11">Insulysin</fullName>
    </alternativeName>
</protein>
<sequence>MFVRQILSLSALRFGKLQKRSIFFFTNICRYKLQVVVIQDYRSGIGTRNICEMSSKSLELDQAETADNKISGKKLLDMDTIIRVNNIEKSAEDTRDYRGLQLENGLKVLLISDPKTDVSAAALAVQVGHMSDPDDLPGLAHFCEHMLFLGTEKYPHENGYTNYLSQSGGSSNASTYPLVTKYHFYVAPEKLEGALDRFAQFFIAPLFTPSATEREINAVNSEHEKNLSNDVWRIKQVQRHLAKPGHAYKKFGSGNKTTLYDIPKSQNIDVRKELLSFHKKWYSANIMSLAVLGKESLNELETMIIEKFSEIENKNVGIPKWPPQPFDEERYGQKVFIVPVKDLRSLTICFTTDDLAEFYKSAPDGYLSHLLGHEGKGSILSELRRLGWCNGLLSGHQNTLKGFGFFEIYVDLTEEGLNHVDDIVNIIFQYLHMLREVGPQKWIFDECVKLNEMHFRFKEKEKPESLVTNAVTSMQIYPLEEVLTAPFLNNEWRPDLITKLLNELLPSKCRIVLVGQSYEKYADLIEPFYQTKYGALKINDATIKKWEECELNKNLALPLPNAFIPENFDLVPFDCDLSKHPVIIADTPILRVWHKQDDYYLKPKTCMSFNLSNPIAYLDPLNFNLNYLMVSLVKDQLNEYIYDAELADLKLQVATKSNGIEFTIRGYNDKQMTLLKKLLYHLFEFQADEKRFNILKEEYARSLKNFYAEQPYQHSIYYLALLLTENAWANNELFEAMELVTFDRVVSYSKQFLSRLHTECFIYGNVNKKQAHEIAAVMNEQLELTNAKILPLLARQMLAKREYKLCPGDSYLFEKENEFHKSSCTQVYFQCGPQTDHSNIMVNLMAQILTEPCYDCLRTKEQLGYIVFSGMRKVNGVNGFRIIVQSSKHPSFVEDRIENFLKNYLQILEEMPSEEFERHKEALAVKKLEKPKTVYNQFNQFYNEIALAQYHFERSEAEVALLRKITKSELIDCYKSFVASDNPERRVLVVHIISTQYDAAENCDEWLDKHHQNITDFVAFKSSKELYPLAPPYLNIQAKGARSKL</sequence>
<evidence type="ECO:0000256" key="12">
    <source>
        <dbReference type="ARBA" id="ARBA00080349"/>
    </source>
</evidence>
<dbReference type="EnsemblMetazoa" id="GBRI013719-RA">
    <property type="protein sequence ID" value="GBRI013719-PA"/>
    <property type="gene ID" value="GBRI013719"/>
</dbReference>
<evidence type="ECO:0000256" key="3">
    <source>
        <dbReference type="ARBA" id="ARBA00022670"/>
    </source>
</evidence>
<keyword evidence="6" id="KW-0862">Zinc</keyword>
<dbReference type="InterPro" id="IPR050626">
    <property type="entry name" value="Peptidase_M16"/>
</dbReference>
<dbReference type="InterPro" id="IPR001431">
    <property type="entry name" value="Pept_M16_Zn_BS"/>
</dbReference>
<organism evidence="18 19">
    <name type="scientific">Glossina brevipalpis</name>
    <dbReference type="NCBI Taxonomy" id="37001"/>
    <lineage>
        <taxon>Eukaryota</taxon>
        <taxon>Metazoa</taxon>
        <taxon>Ecdysozoa</taxon>
        <taxon>Arthropoda</taxon>
        <taxon>Hexapoda</taxon>
        <taxon>Insecta</taxon>
        <taxon>Pterygota</taxon>
        <taxon>Neoptera</taxon>
        <taxon>Endopterygota</taxon>
        <taxon>Diptera</taxon>
        <taxon>Brachycera</taxon>
        <taxon>Muscomorpha</taxon>
        <taxon>Hippoboscoidea</taxon>
        <taxon>Glossinidae</taxon>
        <taxon>Glossina</taxon>
    </lineage>
</organism>
<evidence type="ECO:0000259" key="14">
    <source>
        <dbReference type="Pfam" id="PF00675"/>
    </source>
</evidence>
<dbReference type="FunFam" id="3.30.830.10:FF:000003">
    <property type="entry name" value="Insulin-degrading enzyme"/>
    <property type="match status" value="1"/>
</dbReference>
<dbReference type="Pfam" id="PF05193">
    <property type="entry name" value="Peptidase_M16_C"/>
    <property type="match status" value="1"/>
</dbReference>
<evidence type="ECO:0000256" key="13">
    <source>
        <dbReference type="RuleBase" id="RU004447"/>
    </source>
</evidence>
<keyword evidence="4" id="KW-0479">Metal-binding</keyword>
<comment type="cofactor">
    <cofactor evidence="1">
        <name>Zn(2+)</name>
        <dbReference type="ChEBI" id="CHEBI:29105"/>
    </cofactor>
</comment>
<dbReference type="InterPro" id="IPR032632">
    <property type="entry name" value="Peptidase_M16_M"/>
</dbReference>
<dbReference type="Pfam" id="PF00675">
    <property type="entry name" value="Peptidase_M16"/>
    <property type="match status" value="1"/>
</dbReference>
<dbReference type="Proteomes" id="UP000091820">
    <property type="component" value="Unassembled WGS sequence"/>
</dbReference>
<evidence type="ECO:0000259" key="17">
    <source>
        <dbReference type="Pfam" id="PF22456"/>
    </source>
</evidence>
<dbReference type="InterPro" id="IPR011765">
    <property type="entry name" value="Pept_M16_N"/>
</dbReference>
<evidence type="ECO:0000256" key="5">
    <source>
        <dbReference type="ARBA" id="ARBA00022801"/>
    </source>
</evidence>
<feature type="domain" description="Coenzyme PQQ synthesis protein F-like C-terminal lobe" evidence="17">
    <location>
        <begin position="844"/>
        <end position="941"/>
    </location>
</feature>
<dbReference type="PANTHER" id="PTHR43690:SF18">
    <property type="entry name" value="INSULIN-DEGRADING ENZYME-RELATED"/>
    <property type="match status" value="1"/>
</dbReference>
<keyword evidence="5" id="KW-0378">Hydrolase</keyword>
<reference evidence="18" key="2">
    <citation type="submission" date="2020-05" db="UniProtKB">
        <authorList>
            <consortium name="EnsemblMetazoa"/>
        </authorList>
    </citation>
    <scope>IDENTIFICATION</scope>
    <source>
        <strain evidence="18">IAEA</strain>
    </source>
</reference>
<comment type="catalytic activity">
    <reaction evidence="8">
        <text>Degradation of insulin, glucagon and other polypeptides. No action on proteins.</text>
        <dbReference type="EC" id="3.4.24.56"/>
    </reaction>
</comment>
<keyword evidence="7" id="KW-0482">Metalloprotease</keyword>
<name>A0A1A9WBR1_9MUSC</name>
<dbReference type="Gene3D" id="3.30.830.10">
    <property type="entry name" value="Metalloenzyme, LuxS/M16 peptidase-like"/>
    <property type="match status" value="4"/>
</dbReference>
<feature type="domain" description="Peptidase M16 C-terminal" evidence="15">
    <location>
        <begin position="271"/>
        <end position="449"/>
    </location>
</feature>
<evidence type="ECO:0000256" key="6">
    <source>
        <dbReference type="ARBA" id="ARBA00022833"/>
    </source>
</evidence>
<evidence type="ECO:0000256" key="9">
    <source>
        <dbReference type="ARBA" id="ARBA00066874"/>
    </source>
</evidence>
<dbReference type="Pfam" id="PF22456">
    <property type="entry name" value="PqqF-like_C_4"/>
    <property type="match status" value="1"/>
</dbReference>
<dbReference type="STRING" id="37001.A0A1A9WBR1"/>
<dbReference type="GO" id="GO:0046872">
    <property type="term" value="F:metal ion binding"/>
    <property type="evidence" value="ECO:0007669"/>
    <property type="project" value="UniProtKB-KW"/>
</dbReference>
<dbReference type="GO" id="GO:0005739">
    <property type="term" value="C:mitochondrion"/>
    <property type="evidence" value="ECO:0007669"/>
    <property type="project" value="TreeGrafter"/>
</dbReference>
<evidence type="ECO:0000256" key="11">
    <source>
        <dbReference type="ARBA" id="ARBA00074992"/>
    </source>
</evidence>
<dbReference type="GO" id="GO:0005829">
    <property type="term" value="C:cytosol"/>
    <property type="evidence" value="ECO:0007669"/>
    <property type="project" value="TreeGrafter"/>
</dbReference>
<evidence type="ECO:0000259" key="16">
    <source>
        <dbReference type="Pfam" id="PF16187"/>
    </source>
</evidence>
<dbReference type="FunFam" id="3.30.830.10:FF:000004">
    <property type="entry name" value="Putative insulin-degrading enzyme"/>
    <property type="match status" value="1"/>
</dbReference>
<dbReference type="GO" id="GO:0051603">
    <property type="term" value="P:proteolysis involved in protein catabolic process"/>
    <property type="evidence" value="ECO:0007669"/>
    <property type="project" value="TreeGrafter"/>
</dbReference>
<evidence type="ECO:0000256" key="1">
    <source>
        <dbReference type="ARBA" id="ARBA00001947"/>
    </source>
</evidence>
<dbReference type="SUPFAM" id="SSF63411">
    <property type="entry name" value="LuxS/MPP-like metallohydrolase"/>
    <property type="match status" value="4"/>
</dbReference>
<dbReference type="AlphaFoldDB" id="A0A1A9WBR1"/>
<proteinExistence type="inferred from homology"/>
<feature type="domain" description="Peptidase M16 N-terminal" evidence="14">
    <location>
        <begin position="107"/>
        <end position="245"/>
    </location>
</feature>
<dbReference type="InterPro" id="IPR054734">
    <property type="entry name" value="PqqF-like_C_4"/>
</dbReference>
<dbReference type="GO" id="GO:0043171">
    <property type="term" value="P:peptide catabolic process"/>
    <property type="evidence" value="ECO:0007669"/>
    <property type="project" value="TreeGrafter"/>
</dbReference>
<evidence type="ECO:0000313" key="18">
    <source>
        <dbReference type="EnsemblMetazoa" id="GBRI013719-PA"/>
    </source>
</evidence>
<evidence type="ECO:0000256" key="4">
    <source>
        <dbReference type="ARBA" id="ARBA00022723"/>
    </source>
</evidence>
<evidence type="ECO:0000256" key="7">
    <source>
        <dbReference type="ARBA" id="ARBA00023049"/>
    </source>
</evidence>
<dbReference type="PROSITE" id="PS00143">
    <property type="entry name" value="INSULINASE"/>
    <property type="match status" value="1"/>
</dbReference>
<dbReference type="EC" id="3.4.24.56" evidence="9"/>
<evidence type="ECO:0000256" key="2">
    <source>
        <dbReference type="ARBA" id="ARBA00007261"/>
    </source>
</evidence>
<dbReference type="InterPro" id="IPR011249">
    <property type="entry name" value="Metalloenz_LuxS/M16"/>
</dbReference>
<evidence type="ECO:0000313" key="19">
    <source>
        <dbReference type="Proteomes" id="UP000091820"/>
    </source>
</evidence>
<dbReference type="GO" id="GO:0004222">
    <property type="term" value="F:metalloendopeptidase activity"/>
    <property type="evidence" value="ECO:0007669"/>
    <property type="project" value="UniProtKB-EC"/>
</dbReference>
<comment type="similarity">
    <text evidence="2 13">Belongs to the peptidase M16 family.</text>
</comment>
<evidence type="ECO:0000256" key="10">
    <source>
        <dbReference type="ARBA" id="ARBA00070422"/>
    </source>
</evidence>
<evidence type="ECO:0000259" key="15">
    <source>
        <dbReference type="Pfam" id="PF05193"/>
    </source>
</evidence>
<keyword evidence="19" id="KW-1185">Reference proteome</keyword>
<dbReference type="FunFam" id="3.30.830.10:FF:000005">
    <property type="entry name" value="nardilysin isoform X1"/>
    <property type="match status" value="1"/>
</dbReference>
<dbReference type="VEuPathDB" id="VectorBase:GBRI013719"/>
<keyword evidence="3" id="KW-0645">Protease</keyword>
<reference evidence="19" key="1">
    <citation type="submission" date="2014-03" db="EMBL/GenBank/DDBJ databases">
        <authorList>
            <person name="Aksoy S."/>
            <person name="Warren W."/>
            <person name="Wilson R.K."/>
        </authorList>
    </citation>
    <scope>NUCLEOTIDE SEQUENCE [LARGE SCALE GENOMIC DNA]</scope>
    <source>
        <strain evidence="19">IAEA</strain>
    </source>
</reference>
<accession>A0A1A9WBR1</accession>
<dbReference type="FunFam" id="3.30.830.10:FF:000030">
    <property type="entry name" value="Insulin-degrading enzyme"/>
    <property type="match status" value="1"/>
</dbReference>
<feature type="domain" description="Peptidase M16 middle/third" evidence="16">
    <location>
        <begin position="455"/>
        <end position="736"/>
    </location>
</feature>
<evidence type="ECO:0000256" key="8">
    <source>
        <dbReference type="ARBA" id="ARBA00052248"/>
    </source>
</evidence>
<dbReference type="Pfam" id="PF16187">
    <property type="entry name" value="Peptidase_M16_M"/>
    <property type="match status" value="1"/>
</dbReference>
<dbReference type="PANTHER" id="PTHR43690">
    <property type="entry name" value="NARDILYSIN"/>
    <property type="match status" value="1"/>
</dbReference>
<dbReference type="InterPro" id="IPR007863">
    <property type="entry name" value="Peptidase_M16_C"/>
</dbReference>